<dbReference type="PANTHER" id="PTHR43284:SF1">
    <property type="entry name" value="ASPARAGINE SYNTHETASE"/>
    <property type="match status" value="1"/>
</dbReference>
<dbReference type="InterPro" id="IPR014729">
    <property type="entry name" value="Rossmann-like_a/b/a_fold"/>
</dbReference>
<keyword evidence="8" id="KW-0028">Amino-acid biosynthesis</keyword>
<dbReference type="EMBL" id="PDNW01000001">
    <property type="protein sequence ID" value="PLC51591.1"/>
    <property type="molecule type" value="Genomic_DNA"/>
</dbReference>
<dbReference type="NCBIfam" id="TIGR01536">
    <property type="entry name" value="asn_synth_AEB"/>
    <property type="match status" value="1"/>
</dbReference>
<dbReference type="SUPFAM" id="SSF56235">
    <property type="entry name" value="N-terminal nucleophile aminohydrolases (Ntn hydrolases)"/>
    <property type="match status" value="1"/>
</dbReference>
<dbReference type="AlphaFoldDB" id="A0A2N4U997"/>
<accession>A0A2N4U997</accession>
<dbReference type="RefSeq" id="WP_102072083.1">
    <property type="nucleotide sequence ID" value="NZ_PDNW01000001.1"/>
</dbReference>
<comment type="catalytic activity">
    <reaction evidence="7">
        <text>L-aspartate + L-glutamine + ATP + H2O = L-asparagine + L-glutamate + AMP + diphosphate + H(+)</text>
        <dbReference type="Rhea" id="RHEA:12228"/>
        <dbReference type="ChEBI" id="CHEBI:15377"/>
        <dbReference type="ChEBI" id="CHEBI:15378"/>
        <dbReference type="ChEBI" id="CHEBI:29985"/>
        <dbReference type="ChEBI" id="CHEBI:29991"/>
        <dbReference type="ChEBI" id="CHEBI:30616"/>
        <dbReference type="ChEBI" id="CHEBI:33019"/>
        <dbReference type="ChEBI" id="CHEBI:58048"/>
        <dbReference type="ChEBI" id="CHEBI:58359"/>
        <dbReference type="ChEBI" id="CHEBI:456215"/>
        <dbReference type="EC" id="6.3.5.4"/>
    </reaction>
</comment>
<evidence type="ECO:0000256" key="5">
    <source>
        <dbReference type="ARBA" id="ARBA00022840"/>
    </source>
</evidence>
<dbReference type="EC" id="6.3.5.4" evidence="3"/>
<keyword evidence="4 9" id="KW-0547">Nucleotide-binding</keyword>
<evidence type="ECO:0000313" key="12">
    <source>
        <dbReference type="Proteomes" id="UP000234190"/>
    </source>
</evidence>
<dbReference type="Pfam" id="PF00733">
    <property type="entry name" value="Asn_synthase"/>
    <property type="match status" value="1"/>
</dbReference>
<dbReference type="PIRSF" id="PIRSF001589">
    <property type="entry name" value="Asn_synthetase_glu-h"/>
    <property type="match status" value="1"/>
</dbReference>
<sequence length="632" mass="71222">MCGITGGWWAEPPRDLHGRLANSLSKLKKRGPNDEGSELFDVCNGQLALGHTRLSIIDLSAAGHQPMRTRGGRYSIVFNGEIYNYRELRQELILLGHAFHSDSDTEVLLKAWQQWNVECLVRLEGMFAFVVYDASKRTLSCARDAFGIKPFYFEQKPDSFRFASEPAALCTLRQDRTQANWQRCYDYLVHGDFDNQQQTFINGIQQLLPGHWMEVDLSNPAASTQQTWWQPDLTQTSSLTFDQAAEAVREQFLHNVRLHLRSDVPLGAALSGGIDSSAIVCAMRYLDPSQPINTFSYIAPGYKQCEEGWIDRINQFTGAKAHKVSASGEDLARDLDKLIHLQGEPFTSTSAYAQYRVFQLAHENNITVTLEGQGADELLAGYAGYPGHRMLSMLECGDLPGAERFARNWARWPGRSYGRAWQYLAAITLPDSLFGVASKAMGRSFTPSWINAEALADAGVSMVFEREKTLPSAKGRRVMERLASSLTNRHLPGYLREGDRNSMQFSLESRVPFLTLPLANLLFSLPEHYLISRSGETKSVFRAALRGIVPDELLDRKDKIGFETPESSWFIEKSESVRQWLQTSHDIPFLNARALLSQFDSIASGKAPCTTQVWRWVNFLKWYEQSGCTENG</sequence>
<dbReference type="InterPro" id="IPR006426">
    <property type="entry name" value="Asn_synth_AEB"/>
</dbReference>
<dbReference type="GO" id="GO:0004066">
    <property type="term" value="F:asparagine synthase (glutamine-hydrolyzing) activity"/>
    <property type="evidence" value="ECO:0007669"/>
    <property type="project" value="UniProtKB-EC"/>
</dbReference>
<comment type="pathway">
    <text evidence="1">Amino-acid biosynthesis; L-asparagine biosynthesis; L-asparagine from L-aspartate (L-Gln route): step 1/1.</text>
</comment>
<dbReference type="GO" id="GO:0005524">
    <property type="term" value="F:ATP binding"/>
    <property type="evidence" value="ECO:0007669"/>
    <property type="project" value="UniProtKB-KW"/>
</dbReference>
<evidence type="ECO:0000256" key="3">
    <source>
        <dbReference type="ARBA" id="ARBA00012737"/>
    </source>
</evidence>
<evidence type="ECO:0000256" key="1">
    <source>
        <dbReference type="ARBA" id="ARBA00005187"/>
    </source>
</evidence>
<evidence type="ECO:0000256" key="2">
    <source>
        <dbReference type="ARBA" id="ARBA00005752"/>
    </source>
</evidence>
<dbReference type="InterPro" id="IPR001962">
    <property type="entry name" value="Asn_synthase"/>
</dbReference>
<comment type="caution">
    <text evidence="11">The sequence shown here is derived from an EMBL/GenBank/DDBJ whole genome shotgun (WGS) entry which is preliminary data.</text>
</comment>
<evidence type="ECO:0000256" key="4">
    <source>
        <dbReference type="ARBA" id="ARBA00022741"/>
    </source>
</evidence>
<dbReference type="SUPFAM" id="SSF52402">
    <property type="entry name" value="Adenine nucleotide alpha hydrolases-like"/>
    <property type="match status" value="1"/>
</dbReference>
<dbReference type="Gene3D" id="3.40.50.620">
    <property type="entry name" value="HUPs"/>
    <property type="match status" value="1"/>
</dbReference>
<feature type="binding site" evidence="9">
    <location>
        <position position="104"/>
    </location>
    <ligand>
        <name>L-glutamine</name>
        <dbReference type="ChEBI" id="CHEBI:58359"/>
    </ligand>
</feature>
<dbReference type="InterPro" id="IPR033738">
    <property type="entry name" value="AsnB_N"/>
</dbReference>
<dbReference type="CDD" id="cd01991">
    <property type="entry name" value="Asn_synthase_B_C"/>
    <property type="match status" value="1"/>
</dbReference>
<dbReference type="CDD" id="cd00712">
    <property type="entry name" value="AsnB"/>
    <property type="match status" value="1"/>
</dbReference>
<gene>
    <name evidence="11" type="primary">asnB</name>
    <name evidence="11" type="ORF">CR159_00710</name>
</gene>
<evidence type="ECO:0000313" key="11">
    <source>
        <dbReference type="EMBL" id="PLC51591.1"/>
    </source>
</evidence>
<feature type="domain" description="Glutamine amidotransferase type-2" evidence="10">
    <location>
        <begin position="2"/>
        <end position="218"/>
    </location>
</feature>
<dbReference type="OrthoDB" id="9763290at2"/>
<keyword evidence="12" id="KW-1185">Reference proteome</keyword>
<keyword evidence="8" id="KW-0061">Asparagine biosynthesis</keyword>
<protein>
    <recommendedName>
        <fullName evidence="3">asparagine synthase (glutamine-hydrolyzing)</fullName>
        <ecNumber evidence="3">6.3.5.4</ecNumber>
    </recommendedName>
</protein>
<dbReference type="InterPro" id="IPR017932">
    <property type="entry name" value="GATase_2_dom"/>
</dbReference>
<name>A0A2N4U997_9BURK</name>
<dbReference type="Pfam" id="PF13537">
    <property type="entry name" value="GATase_7"/>
    <property type="match status" value="1"/>
</dbReference>
<dbReference type="InterPro" id="IPR051786">
    <property type="entry name" value="ASN_synthetase/amidase"/>
</dbReference>
<evidence type="ECO:0000256" key="9">
    <source>
        <dbReference type="PIRSR" id="PIRSR001589-2"/>
    </source>
</evidence>
<dbReference type="GO" id="GO:0006529">
    <property type="term" value="P:asparagine biosynthetic process"/>
    <property type="evidence" value="ECO:0007669"/>
    <property type="project" value="UniProtKB-KW"/>
</dbReference>
<evidence type="ECO:0000259" key="10">
    <source>
        <dbReference type="PROSITE" id="PS51278"/>
    </source>
</evidence>
<dbReference type="Proteomes" id="UP000234190">
    <property type="component" value="Unassembled WGS sequence"/>
</dbReference>
<keyword evidence="6 8" id="KW-0315">Glutamine amidotransferase</keyword>
<dbReference type="PANTHER" id="PTHR43284">
    <property type="entry name" value="ASPARAGINE SYNTHETASE (GLUTAMINE-HYDROLYZING)"/>
    <property type="match status" value="1"/>
</dbReference>
<evidence type="ECO:0000256" key="7">
    <source>
        <dbReference type="ARBA" id="ARBA00048741"/>
    </source>
</evidence>
<dbReference type="Gene3D" id="3.60.20.10">
    <property type="entry name" value="Glutamine Phosphoribosylpyrophosphate, subunit 1, domain 1"/>
    <property type="match status" value="1"/>
</dbReference>
<reference evidence="11 12" key="1">
    <citation type="submission" date="2017-10" db="EMBL/GenBank/DDBJ databases">
        <title>Two draft genome sequences of Pusillimonas sp. strains isolated from a nitrate- and radionuclide-contaminated groundwater in Russia.</title>
        <authorList>
            <person name="Grouzdev D.S."/>
            <person name="Tourova T.P."/>
            <person name="Goeva M.A."/>
            <person name="Babich T.L."/>
            <person name="Sokolova D.S."/>
            <person name="Abdullin R."/>
            <person name="Poltaraus A.B."/>
            <person name="Toshchakov S.V."/>
            <person name="Nazina T.N."/>
        </authorList>
    </citation>
    <scope>NUCLEOTIDE SEQUENCE [LARGE SCALE GENOMIC DNA]</scope>
    <source>
        <strain evidence="11 12">JR1/69-3-13</strain>
    </source>
</reference>
<keyword evidence="5 9" id="KW-0067">ATP-binding</keyword>
<dbReference type="GO" id="GO:0005829">
    <property type="term" value="C:cytosol"/>
    <property type="evidence" value="ECO:0007669"/>
    <property type="project" value="TreeGrafter"/>
</dbReference>
<dbReference type="InterPro" id="IPR029055">
    <property type="entry name" value="Ntn_hydrolases_N"/>
</dbReference>
<feature type="active site" description="For GATase activity" evidence="8">
    <location>
        <position position="2"/>
    </location>
</feature>
<comment type="similarity">
    <text evidence="2">Belongs to the asparagine synthetase family.</text>
</comment>
<evidence type="ECO:0000256" key="8">
    <source>
        <dbReference type="PIRSR" id="PIRSR001589-1"/>
    </source>
</evidence>
<evidence type="ECO:0000256" key="6">
    <source>
        <dbReference type="ARBA" id="ARBA00022962"/>
    </source>
</evidence>
<proteinExistence type="inferred from homology"/>
<dbReference type="PROSITE" id="PS51278">
    <property type="entry name" value="GATASE_TYPE_2"/>
    <property type="match status" value="1"/>
</dbReference>
<organism evidence="11 12">
    <name type="scientific">Pollutimonas subterranea</name>
    <dbReference type="NCBI Taxonomy" id="2045210"/>
    <lineage>
        <taxon>Bacteria</taxon>
        <taxon>Pseudomonadati</taxon>
        <taxon>Pseudomonadota</taxon>
        <taxon>Betaproteobacteria</taxon>
        <taxon>Burkholderiales</taxon>
        <taxon>Alcaligenaceae</taxon>
        <taxon>Pollutimonas</taxon>
    </lineage>
</organism>